<reference evidence="5" key="1">
    <citation type="submission" date="2018-05" db="EMBL/GenBank/DDBJ databases">
        <authorList>
            <person name="Lanie J.A."/>
            <person name="Ng W.-L."/>
            <person name="Kazmierczak K.M."/>
            <person name="Andrzejewski T.M."/>
            <person name="Davidsen T.M."/>
            <person name="Wayne K.J."/>
            <person name="Tettelin H."/>
            <person name="Glass J.I."/>
            <person name="Rusch D."/>
            <person name="Podicherti R."/>
            <person name="Tsui H.-C.T."/>
            <person name="Winkler M.E."/>
        </authorList>
    </citation>
    <scope>NUCLEOTIDE SEQUENCE</scope>
</reference>
<accession>A0A382UEQ9</accession>
<dbReference type="InterPro" id="IPR055170">
    <property type="entry name" value="GFO_IDH_MocA-like_dom"/>
</dbReference>
<dbReference type="Gene3D" id="3.30.360.10">
    <property type="entry name" value="Dihydrodipicolinate Reductase, domain 2"/>
    <property type="match status" value="1"/>
</dbReference>
<feature type="domain" description="Gfo/Idh/MocA-like oxidoreductase N-terminal" evidence="3">
    <location>
        <begin position="19"/>
        <end position="125"/>
    </location>
</feature>
<sequence length="270" mass="29559">MSKNIVRYGLMSTASIGLSAHLPASRESKNSEIVSVSSRDPIKAESTAKEHSIERWYGSYEEQLKDPDMDAVVNSLPNSMHCDWTIKAAEAGKHILCEKPLAVTAEECQRMIDAANANNVILVEGFTHRWNPHLRKARDLISKGEIGRVSTIDASLCSTANDPEGKISFSRELAGGSLWFMGCYAVYAARFVMMEEPVRVHGVAYDSGNWGVDTTFSGIMEFDSGTIANISSSFEQPFRCQISIDGSKGRIEIPGMFDDSGPIIIKKGEG</sequence>
<dbReference type="GO" id="GO:0016491">
    <property type="term" value="F:oxidoreductase activity"/>
    <property type="evidence" value="ECO:0007669"/>
    <property type="project" value="UniProtKB-KW"/>
</dbReference>
<dbReference type="InterPro" id="IPR036291">
    <property type="entry name" value="NAD(P)-bd_dom_sf"/>
</dbReference>
<dbReference type="Pfam" id="PF01408">
    <property type="entry name" value="GFO_IDH_MocA"/>
    <property type="match status" value="1"/>
</dbReference>
<dbReference type="PANTHER" id="PTHR22604:SF105">
    <property type="entry name" value="TRANS-1,2-DIHYDROBENZENE-1,2-DIOL DEHYDROGENASE"/>
    <property type="match status" value="1"/>
</dbReference>
<evidence type="ECO:0000313" key="5">
    <source>
        <dbReference type="EMBL" id="SVD32198.1"/>
    </source>
</evidence>
<evidence type="ECO:0000256" key="2">
    <source>
        <dbReference type="ARBA" id="ARBA00023002"/>
    </source>
</evidence>
<gene>
    <name evidence="5" type="ORF">METZ01_LOCUS385052</name>
</gene>
<dbReference type="InterPro" id="IPR050984">
    <property type="entry name" value="Gfo/Idh/MocA_domain"/>
</dbReference>
<dbReference type="Gene3D" id="3.40.50.720">
    <property type="entry name" value="NAD(P)-binding Rossmann-like Domain"/>
    <property type="match status" value="1"/>
</dbReference>
<name>A0A382UEQ9_9ZZZZ</name>
<dbReference type="EMBL" id="UINC01143335">
    <property type="protein sequence ID" value="SVD32198.1"/>
    <property type="molecule type" value="Genomic_DNA"/>
</dbReference>
<organism evidence="5">
    <name type="scientific">marine metagenome</name>
    <dbReference type="NCBI Taxonomy" id="408172"/>
    <lineage>
        <taxon>unclassified sequences</taxon>
        <taxon>metagenomes</taxon>
        <taxon>ecological metagenomes</taxon>
    </lineage>
</organism>
<comment type="similarity">
    <text evidence="1">Belongs to the Gfo/Idh/MocA family.</text>
</comment>
<dbReference type="Pfam" id="PF22725">
    <property type="entry name" value="GFO_IDH_MocA_C3"/>
    <property type="match status" value="1"/>
</dbReference>
<feature type="domain" description="GFO/IDH/MocA-like oxidoreductase" evidence="4">
    <location>
        <begin position="135"/>
        <end position="252"/>
    </location>
</feature>
<dbReference type="PANTHER" id="PTHR22604">
    <property type="entry name" value="OXIDOREDUCTASES"/>
    <property type="match status" value="1"/>
</dbReference>
<protein>
    <recommendedName>
        <fullName evidence="6">Gfo/Idh/MocA-like oxidoreductase N-terminal domain-containing protein</fullName>
    </recommendedName>
</protein>
<dbReference type="GO" id="GO:0000166">
    <property type="term" value="F:nucleotide binding"/>
    <property type="evidence" value="ECO:0007669"/>
    <property type="project" value="InterPro"/>
</dbReference>
<proteinExistence type="inferred from homology"/>
<keyword evidence="2" id="KW-0560">Oxidoreductase</keyword>
<evidence type="ECO:0008006" key="6">
    <source>
        <dbReference type="Google" id="ProtNLM"/>
    </source>
</evidence>
<evidence type="ECO:0000259" key="4">
    <source>
        <dbReference type="Pfam" id="PF22725"/>
    </source>
</evidence>
<dbReference type="SUPFAM" id="SSF51735">
    <property type="entry name" value="NAD(P)-binding Rossmann-fold domains"/>
    <property type="match status" value="1"/>
</dbReference>
<dbReference type="AlphaFoldDB" id="A0A382UEQ9"/>
<dbReference type="InterPro" id="IPR000683">
    <property type="entry name" value="Gfo/Idh/MocA-like_OxRdtase_N"/>
</dbReference>
<evidence type="ECO:0000259" key="3">
    <source>
        <dbReference type="Pfam" id="PF01408"/>
    </source>
</evidence>
<evidence type="ECO:0000256" key="1">
    <source>
        <dbReference type="ARBA" id="ARBA00010928"/>
    </source>
</evidence>
<feature type="non-terminal residue" evidence="5">
    <location>
        <position position="270"/>
    </location>
</feature>
<dbReference type="SUPFAM" id="SSF55347">
    <property type="entry name" value="Glyceraldehyde-3-phosphate dehydrogenase-like, C-terminal domain"/>
    <property type="match status" value="1"/>
</dbReference>